<keyword evidence="1" id="KW-0677">Repeat</keyword>
<name>A0A8X7XIE8_POLSE</name>
<dbReference type="Gene3D" id="1.25.40.20">
    <property type="entry name" value="Ankyrin repeat-containing domain"/>
    <property type="match status" value="1"/>
</dbReference>
<dbReference type="PROSITE" id="PS50088">
    <property type="entry name" value="ANK_REPEAT"/>
    <property type="match status" value="1"/>
</dbReference>
<dbReference type="GO" id="GO:0008285">
    <property type="term" value="P:negative regulation of cell population proliferation"/>
    <property type="evidence" value="ECO:0007669"/>
    <property type="project" value="TreeGrafter"/>
</dbReference>
<evidence type="ECO:0000256" key="1">
    <source>
        <dbReference type="ARBA" id="ARBA00022737"/>
    </source>
</evidence>
<keyword evidence="5" id="KW-1185">Reference proteome</keyword>
<dbReference type="SMART" id="SM00248">
    <property type="entry name" value="ANK"/>
    <property type="match status" value="3"/>
</dbReference>
<dbReference type="GO" id="GO:0005737">
    <property type="term" value="C:cytoplasm"/>
    <property type="evidence" value="ECO:0007669"/>
    <property type="project" value="TreeGrafter"/>
</dbReference>
<accession>A0A8X7XIE8</accession>
<dbReference type="GO" id="GO:2000045">
    <property type="term" value="P:regulation of G1/S transition of mitotic cell cycle"/>
    <property type="evidence" value="ECO:0007669"/>
    <property type="project" value="TreeGrafter"/>
</dbReference>
<comment type="caution">
    <text evidence="4">The sequence shown here is derived from an EMBL/GenBank/DDBJ whole genome shotgun (WGS) entry which is preliminary data.</text>
</comment>
<evidence type="ECO:0000313" key="5">
    <source>
        <dbReference type="Proteomes" id="UP000886611"/>
    </source>
</evidence>
<dbReference type="EMBL" id="JAATIS010000220">
    <property type="protein sequence ID" value="KAG2469353.1"/>
    <property type="molecule type" value="Genomic_DNA"/>
</dbReference>
<reference evidence="4 5" key="1">
    <citation type="journal article" date="2021" name="Cell">
        <title>Tracing the genetic footprints of vertebrate landing in non-teleost ray-finned fishes.</title>
        <authorList>
            <person name="Bi X."/>
            <person name="Wang K."/>
            <person name="Yang L."/>
            <person name="Pan H."/>
            <person name="Jiang H."/>
            <person name="Wei Q."/>
            <person name="Fang M."/>
            <person name="Yu H."/>
            <person name="Zhu C."/>
            <person name="Cai Y."/>
            <person name="He Y."/>
            <person name="Gan X."/>
            <person name="Zeng H."/>
            <person name="Yu D."/>
            <person name="Zhu Y."/>
            <person name="Jiang H."/>
            <person name="Qiu Q."/>
            <person name="Yang H."/>
            <person name="Zhang Y.E."/>
            <person name="Wang W."/>
            <person name="Zhu M."/>
            <person name="He S."/>
            <person name="Zhang G."/>
        </authorList>
    </citation>
    <scope>NUCLEOTIDE SEQUENCE [LARGE SCALE GENOMIC DNA]</scope>
    <source>
        <strain evidence="4">Bchr_013</strain>
    </source>
</reference>
<dbReference type="GO" id="GO:0004861">
    <property type="term" value="F:cyclin-dependent protein serine/threonine kinase inhibitor activity"/>
    <property type="evidence" value="ECO:0007669"/>
    <property type="project" value="TreeGrafter"/>
</dbReference>
<organism evidence="4 5">
    <name type="scientific">Polypterus senegalus</name>
    <name type="common">Senegal bichir</name>
    <dbReference type="NCBI Taxonomy" id="55291"/>
    <lineage>
        <taxon>Eukaryota</taxon>
        <taxon>Metazoa</taxon>
        <taxon>Chordata</taxon>
        <taxon>Craniata</taxon>
        <taxon>Vertebrata</taxon>
        <taxon>Euteleostomi</taxon>
        <taxon>Actinopterygii</taxon>
        <taxon>Polypteriformes</taxon>
        <taxon>Polypteridae</taxon>
        <taxon>Polypterus</taxon>
    </lineage>
</organism>
<protein>
    <submittedName>
        <fullName evidence="4">ANR63 protein</fullName>
    </submittedName>
</protein>
<feature type="non-terminal residue" evidence="4">
    <location>
        <position position="492"/>
    </location>
</feature>
<dbReference type="SUPFAM" id="SSF48403">
    <property type="entry name" value="Ankyrin repeat"/>
    <property type="match status" value="1"/>
</dbReference>
<keyword evidence="2 3" id="KW-0040">ANK repeat</keyword>
<dbReference type="PANTHER" id="PTHR24201">
    <property type="entry name" value="ANK_REP_REGION DOMAIN-CONTAINING PROTEIN"/>
    <property type="match status" value="1"/>
</dbReference>
<dbReference type="Proteomes" id="UP000886611">
    <property type="component" value="Unassembled WGS sequence"/>
</dbReference>
<gene>
    <name evidence="4" type="primary">Ankrd63_0</name>
    <name evidence="4" type="ORF">GTO96_0004083</name>
</gene>
<sequence>MLSFTKAAEGSVETSDTTTFLQAMSEGKVQQARLVLAALEDSSLSGKTGPSGKTLLIFSVLLPRPSERLQFMKMLLGKGVPVNGCDSLGRTALSHACECGYVDAVKLLVQYGADPMLPDCQGNTPWMYGAITGHKLVLKFLLKELKRMRIDPDQEMTGVAQQQRHGNCGQTLRSYMLSKRLKWKRKTRDAELLHTNKRQQCLNWWQDSSDEELGAAHVIRNPYARDENADNPTHQENPGQKEHVLSIQPPSENFFLLINSAVIPNPACNNLEPSPMNKIWPDLFQNFMENQRLRECPMPHSLEPVQPNATQGQGSMEESQFRTKRFPSEDACCTSQEENSFIKGLPPSPCKMQSNLSLVNHIRKPSKSSVDPCLYSHMPEQYHYLLEKEPQIGPIRLHRTQQKVDQAPNMTIFKNSCYLEDGLCDLTEKLSNCELQQDETFATMYSSQSAQTATYPPKKSLLLWQAKTSVSSTLAYVKMQQRFTSLELNDND</sequence>
<evidence type="ECO:0000313" key="4">
    <source>
        <dbReference type="EMBL" id="KAG2469353.1"/>
    </source>
</evidence>
<feature type="non-terminal residue" evidence="4">
    <location>
        <position position="1"/>
    </location>
</feature>
<dbReference type="InterPro" id="IPR002110">
    <property type="entry name" value="Ankyrin_rpt"/>
</dbReference>
<dbReference type="GO" id="GO:0019901">
    <property type="term" value="F:protein kinase binding"/>
    <property type="evidence" value="ECO:0007669"/>
    <property type="project" value="TreeGrafter"/>
</dbReference>
<dbReference type="PROSITE" id="PS50297">
    <property type="entry name" value="ANK_REP_REGION"/>
    <property type="match status" value="1"/>
</dbReference>
<dbReference type="AlphaFoldDB" id="A0A8X7XIE8"/>
<dbReference type="InterPro" id="IPR036770">
    <property type="entry name" value="Ankyrin_rpt-contain_sf"/>
</dbReference>
<dbReference type="Pfam" id="PF12796">
    <property type="entry name" value="Ank_2"/>
    <property type="match status" value="1"/>
</dbReference>
<proteinExistence type="predicted"/>
<evidence type="ECO:0000256" key="2">
    <source>
        <dbReference type="ARBA" id="ARBA00023043"/>
    </source>
</evidence>
<dbReference type="PANTHER" id="PTHR24201:SF8">
    <property type="entry name" value="CYCLIN-DEPENDENT KINASE 4 INHIBITOR B"/>
    <property type="match status" value="1"/>
</dbReference>
<dbReference type="GO" id="GO:0005634">
    <property type="term" value="C:nucleus"/>
    <property type="evidence" value="ECO:0007669"/>
    <property type="project" value="TreeGrafter"/>
</dbReference>
<dbReference type="InterPro" id="IPR050776">
    <property type="entry name" value="Ank_Repeat/CDKN_Inhibitor"/>
</dbReference>
<feature type="repeat" description="ANK" evidence="3">
    <location>
        <begin position="88"/>
        <end position="120"/>
    </location>
</feature>
<evidence type="ECO:0000256" key="3">
    <source>
        <dbReference type="PROSITE-ProRule" id="PRU00023"/>
    </source>
</evidence>